<evidence type="ECO:0000313" key="4">
    <source>
        <dbReference type="Proteomes" id="UP000574067"/>
    </source>
</evidence>
<proteinExistence type="predicted"/>
<evidence type="ECO:0000313" key="3">
    <source>
        <dbReference type="EMBL" id="NML17190.1"/>
    </source>
</evidence>
<sequence>MKKHWSLGAALLFGAALSASATTTPDDRGTVSAIRLSRAQPAATAALLRGVPEAPAVRKPSADFGRLAAEMNRLGNNDTRVGSNDAGGFSDTGSRTGAANPGVSGNKARGGMSSGG</sequence>
<comment type="caution">
    <text evidence="3">The sequence shown here is derived from an EMBL/GenBank/DDBJ whole genome shotgun (WGS) entry which is preliminary data.</text>
</comment>
<keyword evidence="4" id="KW-1185">Reference proteome</keyword>
<dbReference type="EMBL" id="JABBFW010000015">
    <property type="protein sequence ID" value="NML17190.1"/>
    <property type="molecule type" value="Genomic_DNA"/>
</dbReference>
<dbReference type="AlphaFoldDB" id="A0A848FGB9"/>
<feature type="signal peptide" evidence="2">
    <location>
        <begin position="1"/>
        <end position="21"/>
    </location>
</feature>
<evidence type="ECO:0000256" key="1">
    <source>
        <dbReference type="SAM" id="MobiDB-lite"/>
    </source>
</evidence>
<name>A0A848FGB9_9BURK</name>
<gene>
    <name evidence="3" type="ORF">HHL10_19640</name>
</gene>
<dbReference type="Proteomes" id="UP000574067">
    <property type="component" value="Unassembled WGS sequence"/>
</dbReference>
<accession>A0A848FGB9</accession>
<protein>
    <submittedName>
        <fullName evidence="3">Uncharacterized protein</fullName>
    </submittedName>
</protein>
<feature type="chain" id="PRO_5032302867" evidence="2">
    <location>
        <begin position="22"/>
        <end position="116"/>
    </location>
</feature>
<dbReference type="RefSeq" id="WP_169162091.1">
    <property type="nucleotide sequence ID" value="NZ_JABBFW010000015.1"/>
</dbReference>
<evidence type="ECO:0000256" key="2">
    <source>
        <dbReference type="SAM" id="SignalP"/>
    </source>
</evidence>
<organism evidence="3 4">
    <name type="scientific">Azohydromonas caseinilytica</name>
    <dbReference type="NCBI Taxonomy" id="2728836"/>
    <lineage>
        <taxon>Bacteria</taxon>
        <taxon>Pseudomonadati</taxon>
        <taxon>Pseudomonadota</taxon>
        <taxon>Betaproteobacteria</taxon>
        <taxon>Burkholderiales</taxon>
        <taxon>Sphaerotilaceae</taxon>
        <taxon>Azohydromonas</taxon>
    </lineage>
</organism>
<keyword evidence="2" id="KW-0732">Signal</keyword>
<reference evidence="3 4" key="1">
    <citation type="submission" date="2020-04" db="EMBL/GenBank/DDBJ databases">
        <title>Azohydromonas sp. isolated from soil.</title>
        <authorList>
            <person name="Dahal R.H."/>
        </authorList>
    </citation>
    <scope>NUCLEOTIDE SEQUENCE [LARGE SCALE GENOMIC DNA]</scope>
    <source>
        <strain evidence="3 4">G-1-1-14</strain>
    </source>
</reference>
<feature type="region of interest" description="Disordered" evidence="1">
    <location>
        <begin position="75"/>
        <end position="116"/>
    </location>
</feature>